<evidence type="ECO:0000256" key="1">
    <source>
        <dbReference type="SAM" id="MobiDB-lite"/>
    </source>
</evidence>
<dbReference type="InterPro" id="IPR018625">
    <property type="entry name" value="Pet100"/>
</dbReference>
<feature type="compositionally biased region" description="Basic and acidic residues" evidence="1">
    <location>
        <begin position="63"/>
        <end position="72"/>
    </location>
</feature>
<protein>
    <submittedName>
        <fullName evidence="3">Uncharacterized protein</fullName>
    </submittedName>
</protein>
<dbReference type="AlphaFoldDB" id="A0AAX4P268"/>
<feature type="transmembrane region" description="Helical" evidence="2">
    <location>
        <begin position="14"/>
        <end position="33"/>
    </location>
</feature>
<organism evidence="3 4">
    <name type="scientific">Chloropicon roscoffensis</name>
    <dbReference type="NCBI Taxonomy" id="1461544"/>
    <lineage>
        <taxon>Eukaryota</taxon>
        <taxon>Viridiplantae</taxon>
        <taxon>Chlorophyta</taxon>
        <taxon>Chloropicophyceae</taxon>
        <taxon>Chloropicales</taxon>
        <taxon>Chloropicaceae</taxon>
        <taxon>Chloropicon</taxon>
    </lineage>
</organism>
<dbReference type="Pfam" id="PF09803">
    <property type="entry name" value="Pet100"/>
    <property type="match status" value="1"/>
</dbReference>
<gene>
    <name evidence="3" type="ORF">HKI87_02g15000</name>
</gene>
<evidence type="ECO:0000256" key="2">
    <source>
        <dbReference type="SAM" id="Phobius"/>
    </source>
</evidence>
<keyword evidence="2" id="KW-1133">Transmembrane helix</keyword>
<name>A0AAX4P268_9CHLO</name>
<dbReference type="EMBL" id="CP151502">
    <property type="protein sequence ID" value="WZN59972.1"/>
    <property type="molecule type" value="Genomic_DNA"/>
</dbReference>
<evidence type="ECO:0000313" key="4">
    <source>
        <dbReference type="Proteomes" id="UP001472866"/>
    </source>
</evidence>
<keyword evidence="4" id="KW-1185">Reference proteome</keyword>
<dbReference type="PANTHER" id="PTHR35700:SF1">
    <property type="entry name" value="OS07G0181800 PROTEIN"/>
    <property type="match status" value="1"/>
</dbReference>
<dbReference type="PANTHER" id="PTHR35700">
    <property type="entry name" value="OS07G0181800 PROTEIN"/>
    <property type="match status" value="1"/>
</dbReference>
<dbReference type="GO" id="GO:0005739">
    <property type="term" value="C:mitochondrion"/>
    <property type="evidence" value="ECO:0007669"/>
    <property type="project" value="InterPro"/>
</dbReference>
<accession>A0AAX4P268</accession>
<feature type="region of interest" description="Disordered" evidence="1">
    <location>
        <begin position="49"/>
        <end position="79"/>
    </location>
</feature>
<reference evidence="3 4" key="1">
    <citation type="submission" date="2024-03" db="EMBL/GenBank/DDBJ databases">
        <title>Complete genome sequence of the green alga Chloropicon roscoffensis RCC1871.</title>
        <authorList>
            <person name="Lemieux C."/>
            <person name="Pombert J.-F."/>
            <person name="Otis C."/>
            <person name="Turmel M."/>
        </authorList>
    </citation>
    <scope>NUCLEOTIDE SEQUENCE [LARGE SCALE GENOMIC DNA]</scope>
    <source>
        <strain evidence="3 4">RCC1871</strain>
    </source>
</reference>
<sequence length="79" mass="8802">MNRSLRNGGAALEAFKFACYLAVPIGMTVFVAYNPTMLNKVIQNRKYVVYPPEGPRPPSNEELWEKLGKRSQDNGSAAK</sequence>
<keyword evidence="2" id="KW-0812">Transmembrane</keyword>
<dbReference type="GO" id="GO:0033617">
    <property type="term" value="P:mitochondrial respiratory chain complex IV assembly"/>
    <property type="evidence" value="ECO:0007669"/>
    <property type="project" value="InterPro"/>
</dbReference>
<proteinExistence type="predicted"/>
<keyword evidence="2" id="KW-0472">Membrane</keyword>
<evidence type="ECO:0000313" key="3">
    <source>
        <dbReference type="EMBL" id="WZN59972.1"/>
    </source>
</evidence>
<dbReference type="Proteomes" id="UP001472866">
    <property type="component" value="Chromosome 02"/>
</dbReference>